<dbReference type="GeneID" id="106807220"/>
<evidence type="ECO:0000256" key="5">
    <source>
        <dbReference type="ARBA" id="ARBA00022968"/>
    </source>
</evidence>
<organism evidence="12 13">
    <name type="scientific">Priapulus caudatus</name>
    <name type="common">Priapulid worm</name>
    <dbReference type="NCBI Taxonomy" id="37621"/>
    <lineage>
        <taxon>Eukaryota</taxon>
        <taxon>Metazoa</taxon>
        <taxon>Ecdysozoa</taxon>
        <taxon>Scalidophora</taxon>
        <taxon>Priapulida</taxon>
        <taxon>Priapulimorpha</taxon>
        <taxon>Priapulimorphida</taxon>
        <taxon>Priapulidae</taxon>
        <taxon>Priapulus</taxon>
    </lineage>
</organism>
<protein>
    <recommendedName>
        <fullName evidence="10">Polypeptide N-acetylgalactosaminyltransferase</fullName>
        <ecNumber evidence="10">2.4.1.-</ecNumber>
    </recommendedName>
    <alternativeName>
        <fullName evidence="10">Protein-UDP acetylgalactosaminyltransferase</fullName>
    </alternativeName>
</protein>
<sequence length="579" mass="65500">MDMASVSTFVYRRRQIITRVLIGVCFTLSVITFVTHSDDHSIGRTYTGENASNGHVRVLSPMGGSPAGPGENGKKVQLSKEQQRIADSQFEKEAFNIVASNMIAYNRSLPDVRDPRCRKLQYSRDLPSASIVIIFINEAWSPLMRTLWSVVNRSPLHLLHEIILVDDNSDRAELRARLDVYINSHFTNVRILRSKKRLGIARARIAGAEAATGEVVVFLESHSEVNTNWLPPLLTRIKEKKTVIAVPMLDAIDSNTMEYSPQGGISIGGFSWGLHFTWLPIPLEAIRKRVHSTDPVPSPTMSGGFLAINRLYFFELGAYDSMMEIWGGENLELSFRAWMCGASVELIPCSRVGHMFRNGHPYSFPDGRDTHAVNSMRLAEVWMDDYKRLFYNHRRELKSSVNYGDISERKKLREKLGCKTFKWYLENVYPQKFIPDEHVFAHGKIINKGSRLCIDTLGNDERDSPILGLFPCEQSSENQAFSVSEQSEIRKEDYCFDVSTRNETVPVKLFDCHGAGGNQVWEFKLNGVIVHKLTGKCLDSAVPEPPTGELRIGPCTGSATQEWIIENPSTEFKRMLIHR</sequence>
<keyword evidence="8 10" id="KW-0472">Membrane</keyword>
<keyword evidence="5" id="KW-0735">Signal-anchor</keyword>
<evidence type="ECO:0000256" key="3">
    <source>
        <dbReference type="ARBA" id="ARBA00022692"/>
    </source>
</evidence>
<keyword evidence="10" id="KW-0464">Manganese</keyword>
<feature type="domain" description="Ricin B lectin" evidence="11">
    <location>
        <begin position="440"/>
        <end position="566"/>
    </location>
</feature>
<dbReference type="Gene3D" id="3.90.550.10">
    <property type="entry name" value="Spore Coat Polysaccharide Biosynthesis Protein SpsA, Chain A"/>
    <property type="match status" value="1"/>
</dbReference>
<keyword evidence="10" id="KW-0328">Glycosyltransferase</keyword>
<evidence type="ECO:0000256" key="6">
    <source>
        <dbReference type="ARBA" id="ARBA00022989"/>
    </source>
</evidence>
<comment type="cofactor">
    <cofactor evidence="10">
        <name>Mn(2+)</name>
        <dbReference type="ChEBI" id="CHEBI:29035"/>
    </cofactor>
</comment>
<dbReference type="Pfam" id="PF00652">
    <property type="entry name" value="Ricin_B_lectin"/>
    <property type="match status" value="1"/>
</dbReference>
<feature type="transmembrane region" description="Helical" evidence="10">
    <location>
        <begin position="16"/>
        <end position="34"/>
    </location>
</feature>
<comment type="similarity">
    <text evidence="2 10">Belongs to the glycosyltransferase 2 family. GalNAc-T subfamily.</text>
</comment>
<name>A0ABM1DYH1_PRICU</name>
<dbReference type="Gene3D" id="2.80.10.50">
    <property type="match status" value="1"/>
</dbReference>
<proteinExistence type="inferred from homology"/>
<dbReference type="Proteomes" id="UP000695022">
    <property type="component" value="Unplaced"/>
</dbReference>
<evidence type="ECO:0000256" key="1">
    <source>
        <dbReference type="ARBA" id="ARBA00004323"/>
    </source>
</evidence>
<evidence type="ECO:0000256" key="2">
    <source>
        <dbReference type="ARBA" id="ARBA00005680"/>
    </source>
</evidence>
<dbReference type="PROSITE" id="PS50231">
    <property type="entry name" value="RICIN_B_LECTIN"/>
    <property type="match status" value="1"/>
</dbReference>
<gene>
    <name evidence="13" type="primary">LOC106807220</name>
</gene>
<keyword evidence="6 10" id="KW-1133">Transmembrane helix</keyword>
<evidence type="ECO:0000313" key="12">
    <source>
        <dbReference type="Proteomes" id="UP000695022"/>
    </source>
</evidence>
<evidence type="ECO:0000313" key="13">
    <source>
        <dbReference type="RefSeq" id="XP_014664992.1"/>
    </source>
</evidence>
<dbReference type="InterPro" id="IPR045885">
    <property type="entry name" value="GalNAc-T"/>
</dbReference>
<keyword evidence="3 10" id="KW-0812">Transmembrane</keyword>
<evidence type="ECO:0000256" key="10">
    <source>
        <dbReference type="RuleBase" id="RU361242"/>
    </source>
</evidence>
<dbReference type="InterPro" id="IPR000772">
    <property type="entry name" value="Ricin_B_lectin"/>
</dbReference>
<dbReference type="PANTHER" id="PTHR11675:SF43">
    <property type="entry name" value="POLYPEPTIDE N-ACETYLGALACTOSAMINYLTRANSFERASE 1"/>
    <property type="match status" value="1"/>
</dbReference>
<dbReference type="InterPro" id="IPR029044">
    <property type="entry name" value="Nucleotide-diphossugar_trans"/>
</dbReference>
<dbReference type="InterPro" id="IPR001173">
    <property type="entry name" value="Glyco_trans_2-like"/>
</dbReference>
<keyword evidence="12" id="KW-1185">Reference proteome</keyword>
<dbReference type="PANTHER" id="PTHR11675">
    <property type="entry name" value="N-ACETYLGALACTOSAMINYLTRANSFERASE"/>
    <property type="match status" value="1"/>
</dbReference>
<evidence type="ECO:0000256" key="4">
    <source>
        <dbReference type="ARBA" id="ARBA00022734"/>
    </source>
</evidence>
<dbReference type="SUPFAM" id="SSF50370">
    <property type="entry name" value="Ricin B-like lectins"/>
    <property type="match status" value="1"/>
</dbReference>
<dbReference type="EC" id="2.4.1.-" evidence="10"/>
<evidence type="ECO:0000256" key="7">
    <source>
        <dbReference type="ARBA" id="ARBA00023034"/>
    </source>
</evidence>
<comment type="subcellular location">
    <subcellularLocation>
        <location evidence="1 10">Golgi apparatus membrane</location>
        <topology evidence="1 10">Single-pass type II membrane protein</topology>
    </subcellularLocation>
</comment>
<comment type="pathway">
    <text evidence="10">Protein modification; protein glycosylation.</text>
</comment>
<keyword evidence="9 10" id="KW-1015">Disulfide bond</keyword>
<reference evidence="13" key="1">
    <citation type="submission" date="2025-08" db="UniProtKB">
        <authorList>
            <consortium name="RefSeq"/>
        </authorList>
    </citation>
    <scope>IDENTIFICATION</scope>
</reference>
<keyword evidence="10" id="KW-0808">Transferase</keyword>
<keyword evidence="4 10" id="KW-0430">Lectin</keyword>
<dbReference type="Pfam" id="PF00535">
    <property type="entry name" value="Glycos_transf_2"/>
    <property type="match status" value="1"/>
</dbReference>
<evidence type="ECO:0000259" key="11">
    <source>
        <dbReference type="SMART" id="SM00458"/>
    </source>
</evidence>
<dbReference type="SMART" id="SM00458">
    <property type="entry name" value="RICIN"/>
    <property type="match status" value="1"/>
</dbReference>
<dbReference type="RefSeq" id="XP_014664992.1">
    <property type="nucleotide sequence ID" value="XM_014809506.1"/>
</dbReference>
<evidence type="ECO:0000256" key="8">
    <source>
        <dbReference type="ARBA" id="ARBA00023136"/>
    </source>
</evidence>
<dbReference type="SUPFAM" id="SSF53448">
    <property type="entry name" value="Nucleotide-diphospho-sugar transferases"/>
    <property type="match status" value="1"/>
</dbReference>
<dbReference type="CDD" id="cd02510">
    <property type="entry name" value="pp-GalNAc-T"/>
    <property type="match status" value="1"/>
</dbReference>
<keyword evidence="7 10" id="KW-0333">Golgi apparatus</keyword>
<accession>A0ABM1DYH1</accession>
<dbReference type="InterPro" id="IPR035992">
    <property type="entry name" value="Ricin_B-like_lectins"/>
</dbReference>
<evidence type="ECO:0000256" key="9">
    <source>
        <dbReference type="ARBA" id="ARBA00023157"/>
    </source>
</evidence>